<gene>
    <name evidence="1" type="ORF">ACH5RR_008839</name>
</gene>
<dbReference type="Proteomes" id="UP001630127">
    <property type="component" value="Unassembled WGS sequence"/>
</dbReference>
<keyword evidence="2" id="KW-1185">Reference proteome</keyword>
<dbReference type="EMBL" id="JBJUIK010000004">
    <property type="protein sequence ID" value="KAL3529517.1"/>
    <property type="molecule type" value="Genomic_DNA"/>
</dbReference>
<reference evidence="1 2" key="1">
    <citation type="submission" date="2024-11" db="EMBL/GenBank/DDBJ databases">
        <title>A near-complete genome assembly of Cinchona calisaya.</title>
        <authorList>
            <person name="Lian D.C."/>
            <person name="Zhao X.W."/>
            <person name="Wei L."/>
        </authorList>
    </citation>
    <scope>NUCLEOTIDE SEQUENCE [LARGE SCALE GENOMIC DNA]</scope>
    <source>
        <tissue evidence="1">Nenye</tissue>
    </source>
</reference>
<organism evidence="1 2">
    <name type="scientific">Cinchona calisaya</name>
    <dbReference type="NCBI Taxonomy" id="153742"/>
    <lineage>
        <taxon>Eukaryota</taxon>
        <taxon>Viridiplantae</taxon>
        <taxon>Streptophyta</taxon>
        <taxon>Embryophyta</taxon>
        <taxon>Tracheophyta</taxon>
        <taxon>Spermatophyta</taxon>
        <taxon>Magnoliopsida</taxon>
        <taxon>eudicotyledons</taxon>
        <taxon>Gunneridae</taxon>
        <taxon>Pentapetalae</taxon>
        <taxon>asterids</taxon>
        <taxon>lamiids</taxon>
        <taxon>Gentianales</taxon>
        <taxon>Rubiaceae</taxon>
        <taxon>Cinchonoideae</taxon>
        <taxon>Cinchoneae</taxon>
        <taxon>Cinchona</taxon>
    </lineage>
</organism>
<evidence type="ECO:0000313" key="1">
    <source>
        <dbReference type="EMBL" id="KAL3529517.1"/>
    </source>
</evidence>
<name>A0ABD3AGB7_9GENT</name>
<protein>
    <submittedName>
        <fullName evidence="1">Uncharacterized protein</fullName>
    </submittedName>
</protein>
<comment type="caution">
    <text evidence="1">The sequence shown here is derived from an EMBL/GenBank/DDBJ whole genome shotgun (WGS) entry which is preliminary data.</text>
</comment>
<feature type="non-terminal residue" evidence="1">
    <location>
        <position position="51"/>
    </location>
</feature>
<accession>A0ABD3AGB7</accession>
<sequence>MVLVMLSCYIHNPSQSVTVEFFLDATDNTNCHLARFSNVVNQVDGWKFKIT</sequence>
<proteinExistence type="predicted"/>
<evidence type="ECO:0000313" key="2">
    <source>
        <dbReference type="Proteomes" id="UP001630127"/>
    </source>
</evidence>
<dbReference type="AlphaFoldDB" id="A0ABD3AGB7"/>